<evidence type="ECO:0000256" key="8">
    <source>
        <dbReference type="ARBA" id="ARBA00034120"/>
    </source>
</evidence>
<evidence type="ECO:0000259" key="11">
    <source>
        <dbReference type="PROSITE" id="PS50878"/>
    </source>
</evidence>
<dbReference type="Pfam" id="PF00078">
    <property type="entry name" value="RVT_1"/>
    <property type="match status" value="1"/>
</dbReference>
<evidence type="ECO:0000256" key="7">
    <source>
        <dbReference type="ARBA" id="ARBA00023118"/>
    </source>
</evidence>
<evidence type="ECO:0000256" key="6">
    <source>
        <dbReference type="ARBA" id="ARBA00022918"/>
    </source>
</evidence>
<keyword evidence="13" id="KW-1185">Reference proteome</keyword>
<dbReference type="InterPro" id="IPR000123">
    <property type="entry name" value="Reverse_transcriptase_msDNA"/>
</dbReference>
<dbReference type="GO" id="GO:0003723">
    <property type="term" value="F:RNA binding"/>
    <property type="evidence" value="ECO:0007669"/>
    <property type="project" value="InterPro"/>
</dbReference>
<comment type="catalytic activity">
    <reaction evidence="9">
        <text>DNA(n) + a 2'-deoxyribonucleoside 5'-triphosphate = DNA(n+1) + diphosphate</text>
        <dbReference type="Rhea" id="RHEA:22508"/>
        <dbReference type="Rhea" id="RHEA-COMP:17339"/>
        <dbReference type="Rhea" id="RHEA-COMP:17340"/>
        <dbReference type="ChEBI" id="CHEBI:33019"/>
        <dbReference type="ChEBI" id="CHEBI:61560"/>
        <dbReference type="ChEBI" id="CHEBI:173112"/>
        <dbReference type="EC" id="2.7.7.49"/>
    </reaction>
</comment>
<dbReference type="InterPro" id="IPR043502">
    <property type="entry name" value="DNA/RNA_pol_sf"/>
</dbReference>
<feature type="region of interest" description="Disordered" evidence="10">
    <location>
        <begin position="15"/>
        <end position="56"/>
    </location>
</feature>
<dbReference type="PANTHER" id="PTHR34047:SF7">
    <property type="entry name" value="RNA-DIRECTED DNA POLYMERASE"/>
    <property type="match status" value="1"/>
</dbReference>
<dbReference type="AlphaFoldDB" id="A0A5C5V5U5"/>
<evidence type="ECO:0000256" key="1">
    <source>
        <dbReference type="ARBA" id="ARBA00012493"/>
    </source>
</evidence>
<evidence type="ECO:0000256" key="9">
    <source>
        <dbReference type="ARBA" id="ARBA00048173"/>
    </source>
</evidence>
<dbReference type="InterPro" id="IPR051083">
    <property type="entry name" value="GrpII_Intron_Splice-Mob/Def"/>
</dbReference>
<dbReference type="PRINTS" id="PR00866">
    <property type="entry name" value="RNADNAPOLMS"/>
</dbReference>
<protein>
    <recommendedName>
        <fullName evidence="1">RNA-directed DNA polymerase</fullName>
        <ecNumber evidence="1">2.7.7.49</ecNumber>
    </recommendedName>
</protein>
<sequence>MGMFDWLSGLFGRASSGRPTAPAAGAASPAPPPVRSSAPEQQPRPRQSGPKRLEGLDASQFAPLEIDDARGQAKRLSRSFGRLVWGNRTDRIPPANDARTLLIDRMMVAEGLVTPEELADIHRVGAEMDRLRPDYDAAHRAGAKAAEQAAASSRQEREQRKAEKKAAAAERKRERAEQIAERRRSDIVFLGRGVSRGLADRQSYPDLLGSFGLPVMATPADVVKAMGFLDIAELRWLAFHTEAATRTHYVQFTTRKKSGGVRVLASPHQKLRRAQGWVLENIIAKIRVDDAAHGFVAGRSTVSNATPHVGQQVVVNADLKDFFPSITFYRVEGFFRRLGYSGAVATILALLTTECPRQQVTYAGQTLWVATGPRCLPQGACTSPGLSNAIAWKLDRRLGGMARGLGWTYTRYADDVTFSASGEPAAKVGWLLARLRHLAQEEGFELNHKKTRVQRQNAQQSVTGLVVNDRVGVSRKTVRRLRAILHNAKQTGLEAQNRDNHPNFTGWVQGMIAYVAMANAEQGASLQAAFDEL</sequence>
<gene>
    <name evidence="12" type="ORF">KOR34_37700</name>
</gene>
<proteinExistence type="inferred from homology"/>
<dbReference type="GO" id="GO:0003964">
    <property type="term" value="F:RNA-directed DNA polymerase activity"/>
    <property type="evidence" value="ECO:0007669"/>
    <property type="project" value="UniProtKB-KW"/>
</dbReference>
<keyword evidence="6 12" id="KW-0695">RNA-directed DNA polymerase</keyword>
<evidence type="ECO:0000256" key="4">
    <source>
        <dbReference type="ARBA" id="ARBA00022723"/>
    </source>
</evidence>
<feature type="compositionally biased region" description="Basic and acidic residues" evidence="10">
    <location>
        <begin position="154"/>
        <end position="177"/>
    </location>
</feature>
<dbReference type="InterPro" id="IPR000477">
    <property type="entry name" value="RT_dom"/>
</dbReference>
<feature type="compositionally biased region" description="Low complexity" evidence="10">
    <location>
        <begin position="143"/>
        <end position="153"/>
    </location>
</feature>
<dbReference type="GO" id="GO:0046872">
    <property type="term" value="F:metal ion binding"/>
    <property type="evidence" value="ECO:0007669"/>
    <property type="project" value="UniProtKB-KW"/>
</dbReference>
<dbReference type="OrthoDB" id="9788687at2"/>
<keyword evidence="7" id="KW-0051">Antiviral defense</keyword>
<dbReference type="SUPFAM" id="SSF56672">
    <property type="entry name" value="DNA/RNA polymerases"/>
    <property type="match status" value="1"/>
</dbReference>
<keyword evidence="2" id="KW-0808">Transferase</keyword>
<comment type="similarity">
    <text evidence="8">Belongs to the bacterial reverse transcriptase family.</text>
</comment>
<dbReference type="PANTHER" id="PTHR34047">
    <property type="entry name" value="NUCLEAR INTRON MATURASE 1, MITOCHONDRIAL-RELATED"/>
    <property type="match status" value="1"/>
</dbReference>
<feature type="domain" description="Reverse transcriptase" evidence="11">
    <location>
        <begin position="245"/>
        <end position="467"/>
    </location>
</feature>
<keyword evidence="4" id="KW-0479">Metal-binding</keyword>
<dbReference type="GO" id="GO:0051607">
    <property type="term" value="P:defense response to virus"/>
    <property type="evidence" value="ECO:0007669"/>
    <property type="project" value="UniProtKB-KW"/>
</dbReference>
<evidence type="ECO:0000256" key="3">
    <source>
        <dbReference type="ARBA" id="ARBA00022695"/>
    </source>
</evidence>
<evidence type="ECO:0000256" key="2">
    <source>
        <dbReference type="ARBA" id="ARBA00022679"/>
    </source>
</evidence>
<feature type="region of interest" description="Disordered" evidence="10">
    <location>
        <begin position="138"/>
        <end position="177"/>
    </location>
</feature>
<accession>A0A5C5V5U5</accession>
<dbReference type="CDD" id="cd03487">
    <property type="entry name" value="RT_Bac_retron_II"/>
    <property type="match status" value="1"/>
</dbReference>
<comment type="caution">
    <text evidence="12">The sequence shown here is derived from an EMBL/GenBank/DDBJ whole genome shotgun (WGS) entry which is preliminary data.</text>
</comment>
<dbReference type="Proteomes" id="UP000316714">
    <property type="component" value="Unassembled WGS sequence"/>
</dbReference>
<dbReference type="PROSITE" id="PS50878">
    <property type="entry name" value="RT_POL"/>
    <property type="match status" value="1"/>
</dbReference>
<feature type="compositionally biased region" description="Low complexity" evidence="10">
    <location>
        <begin position="15"/>
        <end position="28"/>
    </location>
</feature>
<name>A0A5C5V5U5_9BACT</name>
<reference evidence="12 13" key="1">
    <citation type="submission" date="2019-02" db="EMBL/GenBank/DDBJ databases">
        <title>Deep-cultivation of Planctomycetes and their phenomic and genomic characterization uncovers novel biology.</title>
        <authorList>
            <person name="Wiegand S."/>
            <person name="Jogler M."/>
            <person name="Boedeker C."/>
            <person name="Pinto D."/>
            <person name="Vollmers J."/>
            <person name="Rivas-Marin E."/>
            <person name="Kohn T."/>
            <person name="Peeters S.H."/>
            <person name="Heuer A."/>
            <person name="Rast P."/>
            <person name="Oberbeckmann S."/>
            <person name="Bunk B."/>
            <person name="Jeske O."/>
            <person name="Meyerdierks A."/>
            <person name="Storesund J.E."/>
            <person name="Kallscheuer N."/>
            <person name="Luecker S."/>
            <person name="Lage O.M."/>
            <person name="Pohl T."/>
            <person name="Merkel B.J."/>
            <person name="Hornburger P."/>
            <person name="Mueller R.-W."/>
            <person name="Bruemmer F."/>
            <person name="Labrenz M."/>
            <person name="Spormann A.M."/>
            <person name="Op Den Camp H."/>
            <person name="Overmann J."/>
            <person name="Amann R."/>
            <person name="Jetten M.S.M."/>
            <person name="Mascher T."/>
            <person name="Medema M.H."/>
            <person name="Devos D.P."/>
            <person name="Kaster A.-K."/>
            <person name="Ovreas L."/>
            <person name="Rohde M."/>
            <person name="Galperin M.Y."/>
            <person name="Jogler C."/>
        </authorList>
    </citation>
    <scope>NUCLEOTIDE SEQUENCE [LARGE SCALE GENOMIC DNA]</scope>
    <source>
        <strain evidence="12 13">KOR34</strain>
    </source>
</reference>
<keyword evidence="5" id="KW-0460">Magnesium</keyword>
<dbReference type="EC" id="2.7.7.49" evidence="1"/>
<dbReference type="EMBL" id="SIHJ01000002">
    <property type="protein sequence ID" value="TWT33934.1"/>
    <property type="molecule type" value="Genomic_DNA"/>
</dbReference>
<keyword evidence="3" id="KW-0548">Nucleotidyltransferase</keyword>
<evidence type="ECO:0000313" key="12">
    <source>
        <dbReference type="EMBL" id="TWT33934.1"/>
    </source>
</evidence>
<evidence type="ECO:0000256" key="5">
    <source>
        <dbReference type="ARBA" id="ARBA00022842"/>
    </source>
</evidence>
<evidence type="ECO:0000313" key="13">
    <source>
        <dbReference type="Proteomes" id="UP000316714"/>
    </source>
</evidence>
<evidence type="ECO:0000256" key="10">
    <source>
        <dbReference type="SAM" id="MobiDB-lite"/>
    </source>
</evidence>
<organism evidence="12 13">
    <name type="scientific">Posidoniimonas corsicana</name>
    <dbReference type="NCBI Taxonomy" id="1938618"/>
    <lineage>
        <taxon>Bacteria</taxon>
        <taxon>Pseudomonadati</taxon>
        <taxon>Planctomycetota</taxon>
        <taxon>Planctomycetia</taxon>
        <taxon>Pirellulales</taxon>
        <taxon>Lacipirellulaceae</taxon>
        <taxon>Posidoniimonas</taxon>
    </lineage>
</organism>